<feature type="transmembrane region" description="Helical" evidence="8">
    <location>
        <begin position="131"/>
        <end position="150"/>
    </location>
</feature>
<feature type="transmembrane region" description="Helical" evidence="8">
    <location>
        <begin position="88"/>
        <end position="110"/>
    </location>
</feature>
<feature type="region of interest" description="Disordered" evidence="7">
    <location>
        <begin position="338"/>
        <end position="364"/>
    </location>
</feature>
<sequence length="364" mass="43097">MTPRAVPEVMMKQTPKGMFVKPVKKQQWNRKMFMDYLVKHQIEAPLRVIAVIVAGYFLGLPLCENFIFISNQRGDGLYQKSFWDFTFLSFYICVFTVMRAFIMTRILVPLARWSNVKKKKFDRFAEQGYSFIYYTTSCSFGAYIMYHSPWWDDTSYYWRDYPVTEYDGLFKYYYLVQFAFWLQQIFVLQIEEPRKDYRELVLHHINTLLLISLSYCCNFTRVGNAVFVYMDAPDAILALAKLLNYSVPGIICNTAFGTMLMVWMYTRVYLYGGVIWSTFTEPDFYVPVFKLDPFEGHWFPYFVKYIILGLMIGLYLLVLFWTAMIFKVLIRILTDPDASDVRSDNEDDEPVENEKLSAPVSKQR</sequence>
<evidence type="ECO:0000256" key="1">
    <source>
        <dbReference type="ARBA" id="ARBA00004141"/>
    </source>
</evidence>
<evidence type="ECO:0000313" key="10">
    <source>
        <dbReference type="EMBL" id="KAG2219239.1"/>
    </source>
</evidence>
<dbReference type="GO" id="GO:0046513">
    <property type="term" value="P:ceramide biosynthetic process"/>
    <property type="evidence" value="ECO:0007669"/>
    <property type="project" value="InterPro"/>
</dbReference>
<evidence type="ECO:0000256" key="7">
    <source>
        <dbReference type="SAM" id="MobiDB-lite"/>
    </source>
</evidence>
<keyword evidence="5 6" id="KW-0472">Membrane</keyword>
<evidence type="ECO:0000256" key="5">
    <source>
        <dbReference type="ARBA" id="ARBA00023136"/>
    </source>
</evidence>
<keyword evidence="11" id="KW-1185">Reference proteome</keyword>
<feature type="transmembrane region" description="Helical" evidence="8">
    <location>
        <begin position="242"/>
        <end position="263"/>
    </location>
</feature>
<dbReference type="InterPro" id="IPR006634">
    <property type="entry name" value="TLC-dom"/>
</dbReference>
<accession>A0A8H7RWR1</accession>
<dbReference type="AlphaFoldDB" id="A0A8H7RWR1"/>
<dbReference type="EMBL" id="JAEPRB010000188">
    <property type="protein sequence ID" value="KAG2219239.1"/>
    <property type="molecule type" value="Genomic_DNA"/>
</dbReference>
<keyword evidence="3 6" id="KW-0812">Transmembrane</keyword>
<evidence type="ECO:0000256" key="4">
    <source>
        <dbReference type="ARBA" id="ARBA00022989"/>
    </source>
</evidence>
<evidence type="ECO:0000256" key="6">
    <source>
        <dbReference type="PROSITE-ProRule" id="PRU00205"/>
    </source>
</evidence>
<dbReference type="PROSITE" id="PS50922">
    <property type="entry name" value="TLC"/>
    <property type="match status" value="1"/>
</dbReference>
<evidence type="ECO:0000256" key="3">
    <source>
        <dbReference type="ARBA" id="ARBA00022692"/>
    </source>
</evidence>
<feature type="domain" description="TLC" evidence="9">
    <location>
        <begin position="119"/>
        <end position="334"/>
    </location>
</feature>
<comment type="subcellular location">
    <subcellularLocation>
        <location evidence="1">Membrane</location>
        <topology evidence="1">Multi-pass membrane protein</topology>
    </subcellularLocation>
</comment>
<proteinExistence type="inferred from homology"/>
<organism evidence="10 11">
    <name type="scientific">Circinella minor</name>
    <dbReference type="NCBI Taxonomy" id="1195481"/>
    <lineage>
        <taxon>Eukaryota</taxon>
        <taxon>Fungi</taxon>
        <taxon>Fungi incertae sedis</taxon>
        <taxon>Mucoromycota</taxon>
        <taxon>Mucoromycotina</taxon>
        <taxon>Mucoromycetes</taxon>
        <taxon>Mucorales</taxon>
        <taxon>Lichtheimiaceae</taxon>
        <taxon>Circinella</taxon>
    </lineage>
</organism>
<dbReference type="GO" id="GO:0016020">
    <property type="term" value="C:membrane"/>
    <property type="evidence" value="ECO:0007669"/>
    <property type="project" value="UniProtKB-SubCell"/>
</dbReference>
<comment type="similarity">
    <text evidence="2">Belongs to the sphingosine N-acyltransferase family.</text>
</comment>
<reference evidence="10 11" key="1">
    <citation type="submission" date="2020-12" db="EMBL/GenBank/DDBJ databases">
        <title>Metabolic potential, ecology and presence of endohyphal bacteria is reflected in genomic diversity of Mucoromycotina.</title>
        <authorList>
            <person name="Muszewska A."/>
            <person name="Okrasinska A."/>
            <person name="Steczkiewicz K."/>
            <person name="Drgas O."/>
            <person name="Orlowska M."/>
            <person name="Perlinska-Lenart U."/>
            <person name="Aleksandrzak-Piekarczyk T."/>
            <person name="Szatraj K."/>
            <person name="Zielenkiewicz U."/>
            <person name="Pilsyk S."/>
            <person name="Malc E."/>
            <person name="Mieczkowski P."/>
            <person name="Kruszewska J.S."/>
            <person name="Biernat P."/>
            <person name="Pawlowska J."/>
        </authorList>
    </citation>
    <scope>NUCLEOTIDE SEQUENCE [LARGE SCALE GENOMIC DNA]</scope>
    <source>
        <strain evidence="10 11">CBS 142.35</strain>
    </source>
</reference>
<evidence type="ECO:0000256" key="8">
    <source>
        <dbReference type="SAM" id="Phobius"/>
    </source>
</evidence>
<dbReference type="InterPro" id="IPR016439">
    <property type="entry name" value="Lag1/Lac1-like"/>
</dbReference>
<dbReference type="SMART" id="SM00724">
    <property type="entry name" value="TLC"/>
    <property type="match status" value="1"/>
</dbReference>
<dbReference type="PIRSF" id="PIRSF005225">
    <property type="entry name" value="LAG1_LAC1"/>
    <property type="match status" value="1"/>
</dbReference>
<feature type="transmembrane region" description="Helical" evidence="8">
    <location>
        <begin position="208"/>
        <end position="230"/>
    </location>
</feature>
<protein>
    <recommendedName>
        <fullName evidence="9">TLC domain-containing protein</fullName>
    </recommendedName>
</protein>
<dbReference type="Pfam" id="PF03798">
    <property type="entry name" value="TRAM_LAG1_CLN8"/>
    <property type="match status" value="1"/>
</dbReference>
<comment type="caution">
    <text evidence="10">The sequence shown here is derived from an EMBL/GenBank/DDBJ whole genome shotgun (WGS) entry which is preliminary data.</text>
</comment>
<evidence type="ECO:0000259" key="9">
    <source>
        <dbReference type="PROSITE" id="PS50922"/>
    </source>
</evidence>
<dbReference type="PANTHER" id="PTHR12560">
    <property type="entry name" value="LONGEVITY ASSURANCE FACTOR 1 LAG1"/>
    <property type="match status" value="1"/>
</dbReference>
<gene>
    <name evidence="10" type="ORF">INT45_009847</name>
</gene>
<name>A0A8H7RWR1_9FUNG</name>
<dbReference type="PANTHER" id="PTHR12560:SF0">
    <property type="entry name" value="LD18904P"/>
    <property type="match status" value="1"/>
</dbReference>
<dbReference type="OrthoDB" id="537032at2759"/>
<feature type="transmembrane region" description="Helical" evidence="8">
    <location>
        <begin position="48"/>
        <end position="68"/>
    </location>
</feature>
<feature type="transmembrane region" description="Helical" evidence="8">
    <location>
        <begin position="305"/>
        <end position="326"/>
    </location>
</feature>
<evidence type="ECO:0000313" key="11">
    <source>
        <dbReference type="Proteomes" id="UP000646827"/>
    </source>
</evidence>
<evidence type="ECO:0000256" key="2">
    <source>
        <dbReference type="ARBA" id="ARBA00009808"/>
    </source>
</evidence>
<dbReference type="Proteomes" id="UP000646827">
    <property type="component" value="Unassembled WGS sequence"/>
</dbReference>
<keyword evidence="4 8" id="KW-1133">Transmembrane helix</keyword>
<dbReference type="GO" id="GO:0050291">
    <property type="term" value="F:sphingosine N-acyltransferase activity"/>
    <property type="evidence" value="ECO:0007669"/>
    <property type="project" value="InterPro"/>
</dbReference>